<reference evidence="6" key="1">
    <citation type="submission" date="2018-03" db="EMBL/GenBank/DDBJ databases">
        <title>New taxa in the Lactobacillus gasseri group.</title>
        <authorList>
            <person name="Tanizawa Y."/>
            <person name="Tohno M."/>
            <person name="Endo A."/>
            <person name="Arita M."/>
        </authorList>
    </citation>
    <scope>NUCLEOTIDE SEQUENCE [LARGE SCALE GENOMIC DNA]</scope>
    <source>
        <strain evidence="6">DSM 24759</strain>
    </source>
</reference>
<dbReference type="PIRSF" id="PIRSF006078">
    <property type="entry name" value="GlxK"/>
    <property type="match status" value="1"/>
</dbReference>
<dbReference type="GO" id="GO:0031388">
    <property type="term" value="P:organic acid phosphorylation"/>
    <property type="evidence" value="ECO:0007669"/>
    <property type="project" value="UniProtKB-UniRule"/>
</dbReference>
<sequence>MKIVIAPDSFKGSLTAKEVSAAIYQGLKPIFSHADYQLIPMADGGEGTMATIIEANNGEIISVPVRSPLDKPVTAKYGLIKNKETAVIEMAQASGIQFIDQTTANPLIATTYGTGQLIKHALDQKVKKIIIGLGGSATNDGGAGMLQALGVKLLDRFGHELGFGGGQLGKLAYLDVTSLDPRLKDVDVILASDVKNPLTGKNGASYIFGPQKGAKPEIVKELDQNLHHFAAVVKRDLGQDFENTPGAGAAGGLAYGLLAFTQAKLQSGVELVLKETNFAAKVKNADLVFTGEGGTDYQTQYGKTPFGVAQLAKKIAPQCSVICLSGNIGKGIEELYGDDKIDAIFATESGAKDLSQAMKDSKLDIQLLTENIARLLKSYHH</sequence>
<dbReference type="NCBIfam" id="TIGR00045">
    <property type="entry name" value="glycerate kinase"/>
    <property type="match status" value="1"/>
</dbReference>
<dbReference type="InterPro" id="IPR004381">
    <property type="entry name" value="Glycerate_kinase"/>
</dbReference>
<protein>
    <submittedName>
        <fullName evidence="5">Glycerate kinase</fullName>
    </submittedName>
</protein>
<gene>
    <name evidence="5" type="primary">glxK</name>
    <name evidence="5" type="ORF">LrDSM24759_01730</name>
</gene>
<dbReference type="OrthoDB" id="9774290at2"/>
<keyword evidence="6" id="KW-1185">Reference proteome</keyword>
<dbReference type="InterPro" id="IPR036129">
    <property type="entry name" value="Glycerate_kinase_sf"/>
</dbReference>
<dbReference type="SUPFAM" id="SSF110738">
    <property type="entry name" value="Glycerate kinase I"/>
    <property type="match status" value="1"/>
</dbReference>
<dbReference type="PANTHER" id="PTHR21599:SF0">
    <property type="entry name" value="GLYCERATE KINASE"/>
    <property type="match status" value="1"/>
</dbReference>
<dbReference type="InterPro" id="IPR018193">
    <property type="entry name" value="Glyc_kinase_flavodox-like_fold"/>
</dbReference>
<name>A0A2Z6TRB5_9LACO</name>
<comment type="similarity">
    <text evidence="1 4">Belongs to the glycerate kinase type-1 family.</text>
</comment>
<dbReference type="Gene3D" id="3.40.50.10350">
    <property type="entry name" value="Glycerate kinase, domain 1"/>
    <property type="match status" value="1"/>
</dbReference>
<dbReference type="GO" id="GO:0008887">
    <property type="term" value="F:glycerate kinase activity"/>
    <property type="evidence" value="ECO:0007669"/>
    <property type="project" value="UniProtKB-UniRule"/>
</dbReference>
<evidence type="ECO:0000313" key="5">
    <source>
        <dbReference type="EMBL" id="GBG04259.1"/>
    </source>
</evidence>
<dbReference type="Proteomes" id="UP000257317">
    <property type="component" value="Unassembled WGS sequence"/>
</dbReference>
<dbReference type="PANTHER" id="PTHR21599">
    <property type="entry name" value="GLYCERATE KINASE"/>
    <property type="match status" value="1"/>
</dbReference>
<evidence type="ECO:0000256" key="4">
    <source>
        <dbReference type="PIRNR" id="PIRNR006078"/>
    </source>
</evidence>
<accession>A0A2Z6TRB5</accession>
<proteinExistence type="inferred from homology"/>
<evidence type="ECO:0000313" key="6">
    <source>
        <dbReference type="Proteomes" id="UP000257317"/>
    </source>
</evidence>
<keyword evidence="2 4" id="KW-0808">Transferase</keyword>
<organism evidence="5 6">
    <name type="scientific">Lactobacillus rodentium</name>
    <dbReference type="NCBI Taxonomy" id="947835"/>
    <lineage>
        <taxon>Bacteria</taxon>
        <taxon>Bacillati</taxon>
        <taxon>Bacillota</taxon>
        <taxon>Bacilli</taxon>
        <taxon>Lactobacillales</taxon>
        <taxon>Lactobacillaceae</taxon>
        <taxon>Lactobacillus</taxon>
    </lineage>
</organism>
<dbReference type="EMBL" id="BFBY01000001">
    <property type="protein sequence ID" value="GBG04259.1"/>
    <property type="molecule type" value="Genomic_DNA"/>
</dbReference>
<evidence type="ECO:0000256" key="2">
    <source>
        <dbReference type="ARBA" id="ARBA00022679"/>
    </source>
</evidence>
<keyword evidence="3 4" id="KW-0418">Kinase</keyword>
<dbReference type="AlphaFoldDB" id="A0A2Z6TRB5"/>
<dbReference type="InterPro" id="IPR018197">
    <property type="entry name" value="Glycerate_kinase_RE-like"/>
</dbReference>
<evidence type="ECO:0000256" key="3">
    <source>
        <dbReference type="ARBA" id="ARBA00022777"/>
    </source>
</evidence>
<comment type="caution">
    <text evidence="5">The sequence shown here is derived from an EMBL/GenBank/DDBJ whole genome shotgun (WGS) entry which is preliminary data.</text>
</comment>
<dbReference type="Pfam" id="PF02595">
    <property type="entry name" value="Gly_kinase"/>
    <property type="match status" value="1"/>
</dbReference>
<dbReference type="Gene3D" id="3.90.1510.10">
    <property type="entry name" value="Glycerate kinase, domain 2"/>
    <property type="match status" value="1"/>
</dbReference>
<dbReference type="RefSeq" id="WP_117117528.1">
    <property type="nucleotide sequence ID" value="NZ_BFBY01000001.1"/>
</dbReference>
<evidence type="ECO:0000256" key="1">
    <source>
        <dbReference type="ARBA" id="ARBA00006284"/>
    </source>
</evidence>